<evidence type="ECO:0000256" key="10">
    <source>
        <dbReference type="ARBA" id="ARBA00023237"/>
    </source>
</evidence>
<dbReference type="RefSeq" id="WP_035579505.1">
    <property type="nucleotide sequence ID" value="NZ_ARYJ01000003.1"/>
</dbReference>
<evidence type="ECO:0000256" key="8">
    <source>
        <dbReference type="ARBA" id="ARBA00023077"/>
    </source>
</evidence>
<comment type="subcellular location">
    <subcellularLocation>
        <location evidence="1 11">Cell outer membrane</location>
        <topology evidence="1 11">Multi-pass membrane protein</topology>
    </subcellularLocation>
</comment>
<keyword evidence="17" id="KW-1185">Reference proteome</keyword>
<feature type="domain" description="TonB-dependent receptor plug" evidence="15">
    <location>
        <begin position="57"/>
        <end position="167"/>
    </location>
</feature>
<dbReference type="Proteomes" id="UP000024816">
    <property type="component" value="Unassembled WGS sequence"/>
</dbReference>
<keyword evidence="13" id="KW-0732">Signal</keyword>
<sequence>MNLRLLASASAISISVLAAPAFAQDNATNNETSRETPEGEARQDKVIVTATRREQSLQDVPLAVTAFQQEAMSEKGIVSYDGLARETPGIVLNQPTANFNTITTRGIATNGYGANLQAATAIYINELPISSNGNSTILDPTLFDVERVEVLRGPQGTLFGANSLSGAVRILTKKPNPNKFEASTLVDFGLTDGDALRQRYNGMVNIPLMEDKLALRVVGFYRDEDGWVDNLGTGIEGANSLKAVGGRAHLLWEPTDKFDLGLLIIREDNEPADSSLTNPDRGEFIRYTDRPDLFQSDMTSYNLTANWDMDFATLTSSSNYSKIDGKFIVDLAGTFGGTIPFALDAVGHDENFVQEVRLASADGGNWDWIVGGFYFNKRRDIDYDYRSSQEFLDTRGLTGLPDEYYYRFKGYFDAIESAAFGELTYHFSDKLWATGGLRYTETSVQSHTLAGGYNSNYLVAALYGLTNTALTITPVVAADGLKVEADNLSYKGSLSYKPVDNVTTYASIATGFRSPVANARAGLASGVDPNDIIIPNGADSDTLISYEVGMKGAFFDRKLTANLAAYYINWEDIQVQANRLSDQAQFATNIGKAVSQGLEFEIGYYPGNGFSLFANGSISDTEITDLTDEEAAISGAEEGLQLAMPDFQGALTARYDFDIGDKDAFVTATAAYVGDFPAMLPNVPGQPGVPAATFDYTDAYTVVNAQAGISKNDWKVVAYVENLFDDSSITYVHPEGFLDSRYARVRPQTVGVRFSYEY</sequence>
<keyword evidence="10 11" id="KW-0998">Cell outer membrane</keyword>
<dbReference type="AlphaFoldDB" id="A0A059FGZ0"/>
<gene>
    <name evidence="16" type="ORF">HJA_06127</name>
</gene>
<evidence type="ECO:0000256" key="4">
    <source>
        <dbReference type="ARBA" id="ARBA00022496"/>
    </source>
</evidence>
<dbReference type="Pfam" id="PF07715">
    <property type="entry name" value="Plug"/>
    <property type="match status" value="1"/>
</dbReference>
<evidence type="ECO:0000259" key="14">
    <source>
        <dbReference type="Pfam" id="PF00593"/>
    </source>
</evidence>
<keyword evidence="3 11" id="KW-1134">Transmembrane beta strand</keyword>
<evidence type="ECO:0000313" key="17">
    <source>
        <dbReference type="Proteomes" id="UP000024816"/>
    </source>
</evidence>
<keyword evidence="8 12" id="KW-0798">TonB box</keyword>
<evidence type="ECO:0000313" key="16">
    <source>
        <dbReference type="EMBL" id="KCZ89806.1"/>
    </source>
</evidence>
<dbReference type="PANTHER" id="PTHR32552">
    <property type="entry name" value="FERRICHROME IRON RECEPTOR-RELATED"/>
    <property type="match status" value="1"/>
</dbReference>
<keyword evidence="9 11" id="KW-0472">Membrane</keyword>
<keyword evidence="6" id="KW-0408">Iron</keyword>
<dbReference type="GO" id="GO:0006826">
    <property type="term" value="P:iron ion transport"/>
    <property type="evidence" value="ECO:0007669"/>
    <property type="project" value="UniProtKB-KW"/>
</dbReference>
<feature type="chain" id="PRO_5001572202" evidence="13">
    <location>
        <begin position="24"/>
        <end position="758"/>
    </location>
</feature>
<evidence type="ECO:0000256" key="3">
    <source>
        <dbReference type="ARBA" id="ARBA00022452"/>
    </source>
</evidence>
<dbReference type="PANTHER" id="PTHR32552:SF81">
    <property type="entry name" value="TONB-DEPENDENT OUTER MEMBRANE RECEPTOR"/>
    <property type="match status" value="1"/>
</dbReference>
<dbReference type="InterPro" id="IPR039426">
    <property type="entry name" value="TonB-dep_rcpt-like"/>
</dbReference>
<protein>
    <submittedName>
        <fullName evidence="16">TonB-dependent receptor</fullName>
    </submittedName>
</protein>
<proteinExistence type="inferred from homology"/>
<dbReference type="eggNOG" id="COG4773">
    <property type="taxonomic scope" value="Bacteria"/>
</dbReference>
<evidence type="ECO:0000256" key="11">
    <source>
        <dbReference type="PROSITE-ProRule" id="PRU01360"/>
    </source>
</evidence>
<dbReference type="Pfam" id="PF00593">
    <property type="entry name" value="TonB_dep_Rec_b-barrel"/>
    <property type="match status" value="1"/>
</dbReference>
<evidence type="ECO:0000256" key="1">
    <source>
        <dbReference type="ARBA" id="ARBA00004571"/>
    </source>
</evidence>
<dbReference type="GO" id="GO:0009279">
    <property type="term" value="C:cell outer membrane"/>
    <property type="evidence" value="ECO:0007669"/>
    <property type="project" value="UniProtKB-SubCell"/>
</dbReference>
<keyword evidence="7" id="KW-0406">Ion transport</keyword>
<dbReference type="Gene3D" id="2.40.170.20">
    <property type="entry name" value="TonB-dependent receptor, beta-barrel domain"/>
    <property type="match status" value="1"/>
</dbReference>
<feature type="signal peptide" evidence="13">
    <location>
        <begin position="1"/>
        <end position="23"/>
    </location>
</feature>
<keyword evidence="2 11" id="KW-0813">Transport</keyword>
<keyword evidence="4" id="KW-0410">Iron transport</keyword>
<organism evidence="16 17">
    <name type="scientific">Hyphomonas jannaschiana VP2</name>
    <dbReference type="NCBI Taxonomy" id="1280952"/>
    <lineage>
        <taxon>Bacteria</taxon>
        <taxon>Pseudomonadati</taxon>
        <taxon>Pseudomonadota</taxon>
        <taxon>Alphaproteobacteria</taxon>
        <taxon>Hyphomonadales</taxon>
        <taxon>Hyphomonadaceae</taxon>
        <taxon>Hyphomonas</taxon>
    </lineage>
</organism>
<keyword evidence="5 11" id="KW-0812">Transmembrane</keyword>
<keyword evidence="16" id="KW-0675">Receptor</keyword>
<evidence type="ECO:0000256" key="6">
    <source>
        <dbReference type="ARBA" id="ARBA00023004"/>
    </source>
</evidence>
<dbReference type="InterPro" id="IPR000531">
    <property type="entry name" value="Beta-barrel_TonB"/>
</dbReference>
<evidence type="ECO:0000256" key="13">
    <source>
        <dbReference type="SAM" id="SignalP"/>
    </source>
</evidence>
<feature type="domain" description="TonB-dependent receptor-like beta-barrel" evidence="14">
    <location>
        <begin position="280"/>
        <end position="723"/>
    </location>
</feature>
<evidence type="ECO:0000256" key="9">
    <source>
        <dbReference type="ARBA" id="ARBA00023136"/>
    </source>
</evidence>
<dbReference type="PATRIC" id="fig|1280952.3.peg.1216"/>
<evidence type="ECO:0000259" key="15">
    <source>
        <dbReference type="Pfam" id="PF07715"/>
    </source>
</evidence>
<evidence type="ECO:0000256" key="5">
    <source>
        <dbReference type="ARBA" id="ARBA00022692"/>
    </source>
</evidence>
<name>A0A059FGZ0_9PROT</name>
<dbReference type="STRING" id="1280952.HJA_06127"/>
<evidence type="ECO:0000256" key="7">
    <source>
        <dbReference type="ARBA" id="ARBA00023065"/>
    </source>
</evidence>
<evidence type="ECO:0000256" key="2">
    <source>
        <dbReference type="ARBA" id="ARBA00022448"/>
    </source>
</evidence>
<dbReference type="OrthoDB" id="7313036at2"/>
<dbReference type="InterPro" id="IPR036942">
    <property type="entry name" value="Beta-barrel_TonB_sf"/>
</dbReference>
<dbReference type="PROSITE" id="PS52016">
    <property type="entry name" value="TONB_DEPENDENT_REC_3"/>
    <property type="match status" value="1"/>
</dbReference>
<reference evidence="16 17" key="1">
    <citation type="journal article" date="2014" name="Antonie Van Leeuwenhoek">
        <title>Hyphomonas beringensis sp. nov. and Hyphomonas chukchiensis sp. nov., isolated from surface seawater of the Bering Sea and Chukchi Sea.</title>
        <authorList>
            <person name="Li C."/>
            <person name="Lai Q."/>
            <person name="Li G."/>
            <person name="Dong C."/>
            <person name="Wang J."/>
            <person name="Liao Y."/>
            <person name="Shao Z."/>
        </authorList>
    </citation>
    <scope>NUCLEOTIDE SEQUENCE [LARGE SCALE GENOMIC DNA]</scope>
    <source>
        <strain evidence="16 17">VP2</strain>
    </source>
</reference>
<dbReference type="InterPro" id="IPR012910">
    <property type="entry name" value="Plug_dom"/>
</dbReference>
<comment type="caution">
    <text evidence="16">The sequence shown here is derived from an EMBL/GenBank/DDBJ whole genome shotgun (WGS) entry which is preliminary data.</text>
</comment>
<evidence type="ECO:0000256" key="12">
    <source>
        <dbReference type="RuleBase" id="RU003357"/>
    </source>
</evidence>
<dbReference type="SUPFAM" id="SSF56935">
    <property type="entry name" value="Porins"/>
    <property type="match status" value="1"/>
</dbReference>
<accession>A0A059FGZ0</accession>
<dbReference type="EMBL" id="ARYJ01000003">
    <property type="protein sequence ID" value="KCZ89806.1"/>
    <property type="molecule type" value="Genomic_DNA"/>
</dbReference>
<comment type="similarity">
    <text evidence="11 12">Belongs to the TonB-dependent receptor family.</text>
</comment>